<dbReference type="EMBL" id="GBRH01212609">
    <property type="protein sequence ID" value="JAD85286.1"/>
    <property type="molecule type" value="Transcribed_RNA"/>
</dbReference>
<reference evidence="2" key="1">
    <citation type="submission" date="2014-09" db="EMBL/GenBank/DDBJ databases">
        <authorList>
            <person name="Magalhaes I.L.F."/>
            <person name="Oliveira U."/>
            <person name="Santos F.R."/>
            <person name="Vidigal T.H.D.A."/>
            <person name="Brescovit A.D."/>
            <person name="Santos A.J."/>
        </authorList>
    </citation>
    <scope>NUCLEOTIDE SEQUENCE</scope>
    <source>
        <tissue evidence="2">Shoot tissue taken approximately 20 cm above the soil surface</tissue>
    </source>
</reference>
<name>A0A0A9DBS4_ARUDO</name>
<dbReference type="AlphaFoldDB" id="A0A0A9DBS4"/>
<feature type="region of interest" description="Disordered" evidence="1">
    <location>
        <begin position="1"/>
        <end position="57"/>
    </location>
</feature>
<feature type="compositionally biased region" description="Basic residues" evidence="1">
    <location>
        <begin position="1"/>
        <end position="10"/>
    </location>
</feature>
<sequence>MEKKKGRGSHRSAPAPSSTKMDERATSATEAIARADSPTSTNAVAGETLEDVGNGEPHASWARANALVQRRVDVYRPTGPTIPRADGATVVIHETRRHAAP</sequence>
<accession>A0A0A9DBS4</accession>
<reference evidence="2" key="2">
    <citation type="journal article" date="2015" name="Data Brief">
        <title>Shoot transcriptome of the giant reed, Arundo donax.</title>
        <authorList>
            <person name="Barrero R.A."/>
            <person name="Guerrero F.D."/>
            <person name="Moolhuijzen P."/>
            <person name="Goolsby J.A."/>
            <person name="Tidwell J."/>
            <person name="Bellgard S.E."/>
            <person name="Bellgard M.I."/>
        </authorList>
    </citation>
    <scope>NUCLEOTIDE SEQUENCE</scope>
    <source>
        <tissue evidence="2">Shoot tissue taken approximately 20 cm above the soil surface</tissue>
    </source>
</reference>
<evidence type="ECO:0000313" key="2">
    <source>
        <dbReference type="EMBL" id="JAD85286.1"/>
    </source>
</evidence>
<organism evidence="2">
    <name type="scientific">Arundo donax</name>
    <name type="common">Giant reed</name>
    <name type="synonym">Donax arundinaceus</name>
    <dbReference type="NCBI Taxonomy" id="35708"/>
    <lineage>
        <taxon>Eukaryota</taxon>
        <taxon>Viridiplantae</taxon>
        <taxon>Streptophyta</taxon>
        <taxon>Embryophyta</taxon>
        <taxon>Tracheophyta</taxon>
        <taxon>Spermatophyta</taxon>
        <taxon>Magnoliopsida</taxon>
        <taxon>Liliopsida</taxon>
        <taxon>Poales</taxon>
        <taxon>Poaceae</taxon>
        <taxon>PACMAD clade</taxon>
        <taxon>Arundinoideae</taxon>
        <taxon>Arundineae</taxon>
        <taxon>Arundo</taxon>
    </lineage>
</organism>
<evidence type="ECO:0000256" key="1">
    <source>
        <dbReference type="SAM" id="MobiDB-lite"/>
    </source>
</evidence>
<protein>
    <submittedName>
        <fullName evidence="2">Uncharacterized protein</fullName>
    </submittedName>
</protein>
<proteinExistence type="predicted"/>